<evidence type="ECO:0000256" key="5">
    <source>
        <dbReference type="ARBA" id="ARBA00022651"/>
    </source>
</evidence>
<dbReference type="InterPro" id="IPR044993">
    <property type="entry name" value="BXL"/>
</dbReference>
<sequence length="770" mass="83326">MFYPWIQGLIACLLVNYAAATAEAEFPDCTKEPLKSIAVCDTNLDTLTRAKALVAEFTLEEKIANVVYNSSGVPRLGLPQYTWWSEGLHGVALSPGVSFASSGNFSCATSFPTPITIGAAFDDPLVKQIGNIISTEARAFNNEARAGLDYWTPNINPFRDPRWGRGQETPGEDPFHIQQYVYQLIGGLQGGIGTTNPKVAATCKHFAGYDIENWHGNARYGYNAIISTQDLSEYYLPSFKTCARDAKVEAIMCSYNAVNGIPACANSYLMETILRQHWNWSTTPGHWITSDCDAIANIYDDHHYTNTGAEAAADALNAGTDLDCGPFWLEYLPAAFSENQFDNRTLDTALTRLYSSLIRLGYFDPSTHSPYRTISWADVATPESTQLALTAAVEGIVLLKNDAKKTLPIARNGQTIAIIGPYGNATSQFLASYEGVACHIPSLISAAEALRYHVLYEPGTSINDTNTTGFGSAINAARAADVIVFAGGIDGTIEAEAKDRETISWPGNQLDLINQLSNVGKPLVVVQFGGGQVDDSSLLANPRVNALLWAGYPGQAGGQAVWEIITGITSPAGRLPVTQYPASYVDQVPMTDMGLRPSPSSPGRTYRWYENAVLPFGFGLHYTTFDISWASHSLGPYSTNHLVDATQSTSNNERAEFDTFHVNVKNTGNVVSDYVALLFLSTSNAGPAPYPIKTLVGYTRAGSIRPGETRHIAIQVQVGSVARTDTLGNLVLYPGSYSLHVDIGEVASSKLNFTIKGEPLIIDKFPQPPA</sequence>
<reference evidence="16" key="1">
    <citation type="submission" date="2021-12" db="EMBL/GenBank/DDBJ databases">
        <title>Convergent genome expansion in fungi linked to evolution of root-endophyte symbiosis.</title>
        <authorList>
            <consortium name="DOE Joint Genome Institute"/>
            <person name="Ke Y.-H."/>
            <person name="Bonito G."/>
            <person name="Liao H.-L."/>
            <person name="Looney B."/>
            <person name="Rojas-Flechas A."/>
            <person name="Nash J."/>
            <person name="Hameed K."/>
            <person name="Schadt C."/>
            <person name="Martin F."/>
            <person name="Crous P.W."/>
            <person name="Miettinen O."/>
            <person name="Magnuson J.K."/>
            <person name="Labbe J."/>
            <person name="Jacobson D."/>
            <person name="Doktycz M.J."/>
            <person name="Veneault-Fourrey C."/>
            <person name="Kuo A."/>
            <person name="Mondo S."/>
            <person name="Calhoun S."/>
            <person name="Riley R."/>
            <person name="Ohm R."/>
            <person name="LaButti K."/>
            <person name="Andreopoulos B."/>
            <person name="Pangilinan J."/>
            <person name="Nolan M."/>
            <person name="Tritt A."/>
            <person name="Clum A."/>
            <person name="Lipzen A."/>
            <person name="Daum C."/>
            <person name="Barry K."/>
            <person name="Grigoriev I.V."/>
            <person name="Vilgalys R."/>
        </authorList>
    </citation>
    <scope>NUCLEOTIDE SEQUENCE</scope>
    <source>
        <strain evidence="16">PMI_201</strain>
    </source>
</reference>
<dbReference type="InterPro" id="IPR017853">
    <property type="entry name" value="GH"/>
</dbReference>
<evidence type="ECO:0000256" key="4">
    <source>
        <dbReference type="ARBA" id="ARBA00022525"/>
    </source>
</evidence>
<comment type="subcellular location">
    <subcellularLocation>
        <location evidence="1">Secreted</location>
    </subcellularLocation>
</comment>
<dbReference type="Gene3D" id="3.40.50.1700">
    <property type="entry name" value="Glycoside hydrolase family 3 C-terminal domain"/>
    <property type="match status" value="1"/>
</dbReference>
<keyword evidence="4" id="KW-0964">Secreted</keyword>
<dbReference type="PANTHER" id="PTHR42721:SF3">
    <property type="entry name" value="BETA-D-XYLOSIDASE 5-RELATED"/>
    <property type="match status" value="1"/>
</dbReference>
<dbReference type="SMART" id="SM01217">
    <property type="entry name" value="Fn3_like"/>
    <property type="match status" value="1"/>
</dbReference>
<dbReference type="SUPFAM" id="SSF51445">
    <property type="entry name" value="(Trans)glycosidases"/>
    <property type="match status" value="1"/>
</dbReference>
<dbReference type="SUPFAM" id="SSF52279">
    <property type="entry name" value="Beta-D-glucan exohydrolase, C-terminal domain"/>
    <property type="match status" value="1"/>
</dbReference>
<evidence type="ECO:0000313" key="17">
    <source>
        <dbReference type="Proteomes" id="UP001201262"/>
    </source>
</evidence>
<keyword evidence="5" id="KW-0858">Xylan degradation</keyword>
<dbReference type="Gene3D" id="2.60.40.10">
    <property type="entry name" value="Immunoglobulins"/>
    <property type="match status" value="1"/>
</dbReference>
<dbReference type="EC" id="3.2.1.37" evidence="13"/>
<dbReference type="GO" id="GO:0045493">
    <property type="term" value="P:xylan catabolic process"/>
    <property type="evidence" value="ECO:0007669"/>
    <property type="project" value="UniProtKB-KW"/>
</dbReference>
<keyword evidence="11" id="KW-0624">Polysaccharide degradation</keyword>
<evidence type="ECO:0000256" key="12">
    <source>
        <dbReference type="ARBA" id="ARBA00024574"/>
    </source>
</evidence>
<dbReference type="RefSeq" id="XP_046077928.1">
    <property type="nucleotide sequence ID" value="XM_046219245.1"/>
</dbReference>
<dbReference type="InterPro" id="IPR001764">
    <property type="entry name" value="Glyco_hydro_3_N"/>
</dbReference>
<dbReference type="Gene3D" id="3.20.20.300">
    <property type="entry name" value="Glycoside hydrolase, family 3, N-terminal domain"/>
    <property type="match status" value="1"/>
</dbReference>
<evidence type="ECO:0000256" key="14">
    <source>
        <dbReference type="SAM" id="SignalP"/>
    </source>
</evidence>
<keyword evidence="10" id="KW-0326">Glycosidase</keyword>
<accession>A0AAD4L3L2</accession>
<name>A0AAD4L3L2_9EURO</name>
<evidence type="ECO:0000256" key="3">
    <source>
        <dbReference type="ARBA" id="ARBA00005336"/>
    </source>
</evidence>
<feature type="domain" description="Fibronectin type III-like" evidence="15">
    <location>
        <begin position="674"/>
        <end position="745"/>
    </location>
</feature>
<dbReference type="Pfam" id="PF01915">
    <property type="entry name" value="Glyco_hydro_3_C"/>
    <property type="match status" value="1"/>
</dbReference>
<dbReference type="FunFam" id="3.40.50.1700:FF:000007">
    <property type="entry name" value="Exo-1,4-beta-xylosidase xlnD"/>
    <property type="match status" value="1"/>
</dbReference>
<dbReference type="InterPro" id="IPR026891">
    <property type="entry name" value="Fn3-like"/>
</dbReference>
<dbReference type="InterPro" id="IPR002772">
    <property type="entry name" value="Glyco_hydro_3_C"/>
</dbReference>
<dbReference type="EMBL" id="JAJTJA010000001">
    <property type="protein sequence ID" value="KAH8705307.1"/>
    <property type="molecule type" value="Genomic_DNA"/>
</dbReference>
<gene>
    <name evidence="16" type="ORF">BGW36DRAFT_413301</name>
</gene>
<dbReference type="GO" id="GO:0031222">
    <property type="term" value="P:arabinan catabolic process"/>
    <property type="evidence" value="ECO:0007669"/>
    <property type="project" value="TreeGrafter"/>
</dbReference>
<keyword evidence="8" id="KW-0325">Glycoprotein</keyword>
<comment type="caution">
    <text evidence="16">The sequence shown here is derived from an EMBL/GenBank/DDBJ whole genome shotgun (WGS) entry which is preliminary data.</text>
</comment>
<organism evidence="16 17">
    <name type="scientific">Talaromyces proteolyticus</name>
    <dbReference type="NCBI Taxonomy" id="1131652"/>
    <lineage>
        <taxon>Eukaryota</taxon>
        <taxon>Fungi</taxon>
        <taxon>Dikarya</taxon>
        <taxon>Ascomycota</taxon>
        <taxon>Pezizomycotina</taxon>
        <taxon>Eurotiomycetes</taxon>
        <taxon>Eurotiomycetidae</taxon>
        <taxon>Eurotiales</taxon>
        <taxon>Trichocomaceae</taxon>
        <taxon>Talaromyces</taxon>
        <taxon>Talaromyces sect. Bacilispori</taxon>
    </lineage>
</organism>
<dbReference type="Pfam" id="PF14310">
    <property type="entry name" value="Fn3-like"/>
    <property type="match status" value="1"/>
</dbReference>
<keyword evidence="9" id="KW-0119">Carbohydrate metabolism</keyword>
<dbReference type="Pfam" id="PF00933">
    <property type="entry name" value="Glyco_hydro_3"/>
    <property type="match status" value="1"/>
</dbReference>
<keyword evidence="6 14" id="KW-0732">Signal</keyword>
<comment type="similarity">
    <text evidence="3">Belongs to the glycosyl hydrolase 3 family.</text>
</comment>
<protein>
    <recommendedName>
        <fullName evidence="13">xylan 1,4-beta-xylosidase</fullName>
        <ecNumber evidence="13">3.2.1.37</ecNumber>
    </recommendedName>
</protein>
<evidence type="ECO:0000256" key="8">
    <source>
        <dbReference type="ARBA" id="ARBA00023180"/>
    </source>
</evidence>
<evidence type="ECO:0000256" key="11">
    <source>
        <dbReference type="ARBA" id="ARBA00023326"/>
    </source>
</evidence>
<dbReference type="GO" id="GO:0005576">
    <property type="term" value="C:extracellular region"/>
    <property type="evidence" value="ECO:0007669"/>
    <property type="project" value="UniProtKB-SubCell"/>
</dbReference>
<evidence type="ECO:0000256" key="7">
    <source>
        <dbReference type="ARBA" id="ARBA00022801"/>
    </source>
</evidence>
<feature type="chain" id="PRO_5042107974" description="xylan 1,4-beta-xylosidase" evidence="14">
    <location>
        <begin position="21"/>
        <end position="770"/>
    </location>
</feature>
<evidence type="ECO:0000259" key="15">
    <source>
        <dbReference type="SMART" id="SM01217"/>
    </source>
</evidence>
<dbReference type="GO" id="GO:0046556">
    <property type="term" value="F:alpha-L-arabinofuranosidase activity"/>
    <property type="evidence" value="ECO:0007669"/>
    <property type="project" value="TreeGrafter"/>
</dbReference>
<comment type="catalytic activity">
    <reaction evidence="12">
        <text>Hydrolysis of (1-&gt;4)-beta-D-xylans, to remove successive D-xylose residues from the non-reducing termini.</text>
        <dbReference type="EC" id="3.2.1.37"/>
    </reaction>
</comment>
<feature type="signal peptide" evidence="14">
    <location>
        <begin position="1"/>
        <end position="20"/>
    </location>
</feature>
<evidence type="ECO:0000256" key="6">
    <source>
        <dbReference type="ARBA" id="ARBA00022729"/>
    </source>
</evidence>
<evidence type="ECO:0000256" key="2">
    <source>
        <dbReference type="ARBA" id="ARBA00004851"/>
    </source>
</evidence>
<dbReference type="InterPro" id="IPR036881">
    <property type="entry name" value="Glyco_hydro_3_C_sf"/>
</dbReference>
<dbReference type="Proteomes" id="UP001201262">
    <property type="component" value="Unassembled WGS sequence"/>
</dbReference>
<dbReference type="PANTHER" id="PTHR42721">
    <property type="entry name" value="SUGAR HYDROLASE-RELATED"/>
    <property type="match status" value="1"/>
</dbReference>
<evidence type="ECO:0000256" key="9">
    <source>
        <dbReference type="ARBA" id="ARBA00023277"/>
    </source>
</evidence>
<keyword evidence="17" id="KW-1185">Reference proteome</keyword>
<dbReference type="InterPro" id="IPR036962">
    <property type="entry name" value="Glyco_hydro_3_N_sf"/>
</dbReference>
<dbReference type="InterPro" id="IPR013783">
    <property type="entry name" value="Ig-like_fold"/>
</dbReference>
<dbReference type="AlphaFoldDB" id="A0AAD4L3L2"/>
<proteinExistence type="inferred from homology"/>
<dbReference type="GeneID" id="70249532"/>
<dbReference type="GO" id="GO:0009044">
    <property type="term" value="F:xylan 1,4-beta-xylosidase activity"/>
    <property type="evidence" value="ECO:0007669"/>
    <property type="project" value="UniProtKB-EC"/>
</dbReference>
<evidence type="ECO:0000256" key="1">
    <source>
        <dbReference type="ARBA" id="ARBA00004613"/>
    </source>
</evidence>
<comment type="pathway">
    <text evidence="2">Glycan degradation; xylan degradation.</text>
</comment>
<keyword evidence="7" id="KW-0378">Hydrolase</keyword>
<evidence type="ECO:0000313" key="16">
    <source>
        <dbReference type="EMBL" id="KAH8705307.1"/>
    </source>
</evidence>
<evidence type="ECO:0000256" key="13">
    <source>
        <dbReference type="ARBA" id="ARBA00026107"/>
    </source>
</evidence>
<evidence type="ECO:0000256" key="10">
    <source>
        <dbReference type="ARBA" id="ARBA00023295"/>
    </source>
</evidence>